<protein>
    <submittedName>
        <fullName evidence="3">Uncharacterized protein</fullName>
    </submittedName>
</protein>
<dbReference type="Proteomes" id="UP000510686">
    <property type="component" value="Chromosome 3"/>
</dbReference>
<dbReference type="KEGG" id="mbrn:26246974"/>
<keyword evidence="1" id="KW-1133">Transmembrane helix</keyword>
<dbReference type="AlphaFoldDB" id="A0A7D5UWX4"/>
<name>A0A7D5UWX4_9HYPO</name>
<accession>A0A7D5UWX4</accession>
<keyword evidence="2" id="KW-0732">Signal</keyword>
<keyword evidence="4" id="KW-1185">Reference proteome</keyword>
<keyword evidence="1" id="KW-0812">Transmembrane</keyword>
<keyword evidence="1" id="KW-0472">Membrane</keyword>
<organism evidence="3 4">
    <name type="scientific">Metarhizium brunneum</name>
    <dbReference type="NCBI Taxonomy" id="500148"/>
    <lineage>
        <taxon>Eukaryota</taxon>
        <taxon>Fungi</taxon>
        <taxon>Dikarya</taxon>
        <taxon>Ascomycota</taxon>
        <taxon>Pezizomycotina</taxon>
        <taxon>Sordariomycetes</taxon>
        <taxon>Hypocreomycetidae</taxon>
        <taxon>Hypocreales</taxon>
        <taxon>Clavicipitaceae</taxon>
        <taxon>Metarhizium</taxon>
    </lineage>
</organism>
<dbReference type="Gene3D" id="1.10.490.40">
    <property type="entry name" value="Diphtheria toxin, translocation domain"/>
    <property type="match status" value="1"/>
</dbReference>
<gene>
    <name evidence="3" type="ORF">G6M90_00g066070</name>
</gene>
<reference evidence="3 4" key="1">
    <citation type="submission" date="2020-07" db="EMBL/GenBank/DDBJ databases">
        <title>Telomere length de novo assembly of all 7 chromosomes of the fungus, Metarhizium brunneum, using a novel assembly pipeline.</title>
        <authorList>
            <person name="Saud z."/>
            <person name="Kortsinoglou A."/>
            <person name="Kouvelis V.N."/>
            <person name="Butt T.M."/>
        </authorList>
    </citation>
    <scope>NUCLEOTIDE SEQUENCE [LARGE SCALE GENOMIC DNA]</scope>
    <source>
        <strain evidence="3 4">4556</strain>
    </source>
</reference>
<evidence type="ECO:0000313" key="4">
    <source>
        <dbReference type="Proteomes" id="UP000510686"/>
    </source>
</evidence>
<feature type="transmembrane region" description="Helical" evidence="1">
    <location>
        <begin position="597"/>
        <end position="620"/>
    </location>
</feature>
<feature type="transmembrane region" description="Helical" evidence="1">
    <location>
        <begin position="528"/>
        <end position="550"/>
    </location>
</feature>
<evidence type="ECO:0000256" key="1">
    <source>
        <dbReference type="SAM" id="Phobius"/>
    </source>
</evidence>
<evidence type="ECO:0000313" key="3">
    <source>
        <dbReference type="EMBL" id="QLI68757.1"/>
    </source>
</evidence>
<dbReference type="RefSeq" id="XP_065986658.1">
    <property type="nucleotide sequence ID" value="XM_066130815.1"/>
</dbReference>
<dbReference type="GeneID" id="26246974"/>
<evidence type="ECO:0000256" key="2">
    <source>
        <dbReference type="SAM" id="SignalP"/>
    </source>
</evidence>
<feature type="chain" id="PRO_5028848609" evidence="2">
    <location>
        <begin position="17"/>
        <end position="970"/>
    </location>
</feature>
<proteinExistence type="predicted"/>
<sequence>MFAFVAISILLIGIYGQSNNPNSEQQDALFQQYETQVAQVLEQASHGVKCYTDYVPRVEHESPTLPEVFSLDKCHEAHDAHTIYLRDARNTARQHNFTRDQLLDKKLPYVFNTQQGGQDEYTEAYQIKLQQLRDAANSAQKVYRAKRDVVMEATTEAASKLKEESSEHAKEIAGAGIAVGGVAVTGGVITFGPFLAKATEVADHVEKIEASATTAHSALTPVLNNPVSQITIGDLAQMRFFASAVVVGACYSKLDQITPLSISMSDHGTKQFLFYIDSQSPDITFNDGLKPNRGRHLLDDFETGVNEQPQYIYVLSLEGSNHTASYGAKTHTGSTETFVPAINGSVKPETIVGAYPFGNLHGGRHVIREWIANPKYEHINTSPYIAQGNSCLARACPGARHLASKTCHSIVSCLSIGGKKLQARGNSQGLQCHLGAVNNLCALGEALDPVVETPSTLKETSIGEVADIAEKVSQDEFAKLVKKFKLTRVVERWLMSIPDARKRLLNYKPLGPKSPKLRAGSGGTAGSLAIGAIGAIGAAAWVGGVVAAFVRDASALDRAAAVTSIIPLAGCITGLAAEENRGEISASSGVDSTMCFLGDALILGGLAPIGVVVHLARLLVQTFTPPPKPPTKEEMQSLRDTQWQGFTKNSLYTYIYSHAYLYPSGSFANKLENALAIEAMMVISEGAQSIGALNASSRVPDSNSDQELLQGNSQEAAEKIREAISVEITGRQQRFLLGLPAVLRSNSTALLKTTAEQFNDNFVKKVTSRETVDRYRSFQENPSPGGRLPGRSRQQFLVKLMDGIGKHLRETPLPMPDLIEVAFILGQSKGLTNIDPLVLSPREYMKQLANTASEEDINRVTIQHAFGVLHLIQGKIKQHELPTIFPVQDSQSRQGLQVLLAMQIGKAYEEAKIKRADKFKGEYLPDSDRKVLIHPLTIPLEEHPDAPLLIGLVLGISKDLVEASLAESSS</sequence>
<dbReference type="OrthoDB" id="4917004at2759"/>
<dbReference type="EMBL" id="CP058934">
    <property type="protein sequence ID" value="QLI68757.1"/>
    <property type="molecule type" value="Genomic_DNA"/>
</dbReference>
<feature type="signal peptide" evidence="2">
    <location>
        <begin position="1"/>
        <end position="16"/>
    </location>
</feature>